<comment type="caution">
    <text evidence="4">The sequence shown here is derived from an EMBL/GenBank/DDBJ whole genome shotgun (WGS) entry which is preliminary data.</text>
</comment>
<dbReference type="InterPro" id="IPR000008">
    <property type="entry name" value="C2_dom"/>
</dbReference>
<dbReference type="PANTHER" id="PTHR47800">
    <property type="entry name" value="C2 DOMAIN-CONTAINING PROTEIN"/>
    <property type="match status" value="1"/>
</dbReference>
<dbReference type="Gene3D" id="2.60.40.150">
    <property type="entry name" value="C2 domain"/>
    <property type="match status" value="3"/>
</dbReference>
<evidence type="ECO:0000256" key="2">
    <source>
        <dbReference type="SAM" id="SignalP"/>
    </source>
</evidence>
<gene>
    <name evidence="4" type="ORF">Fcan01_24688</name>
</gene>
<evidence type="ECO:0000259" key="3">
    <source>
        <dbReference type="PROSITE" id="PS50004"/>
    </source>
</evidence>
<dbReference type="OrthoDB" id="270970at2759"/>
<keyword evidence="2" id="KW-0732">Signal</keyword>
<dbReference type="PANTHER" id="PTHR47800:SF5">
    <property type="entry name" value="FER-1-LIKE PROTEIN 6"/>
    <property type="match status" value="1"/>
</dbReference>
<feature type="compositionally biased region" description="Pro residues" evidence="1">
    <location>
        <begin position="304"/>
        <end position="324"/>
    </location>
</feature>
<feature type="chain" id="PRO_5013008308" evidence="2">
    <location>
        <begin position="20"/>
        <end position="447"/>
    </location>
</feature>
<dbReference type="CDD" id="cd00030">
    <property type="entry name" value="C2"/>
    <property type="match status" value="1"/>
</dbReference>
<dbReference type="AlphaFoldDB" id="A0A226D4L2"/>
<dbReference type="OMA" id="YVELYYT"/>
<dbReference type="GO" id="GO:0010628">
    <property type="term" value="P:positive regulation of gene expression"/>
    <property type="evidence" value="ECO:0007669"/>
    <property type="project" value="TreeGrafter"/>
</dbReference>
<reference evidence="4 5" key="1">
    <citation type="submission" date="2015-12" db="EMBL/GenBank/DDBJ databases">
        <title>The genome of Folsomia candida.</title>
        <authorList>
            <person name="Faddeeva A."/>
            <person name="Derks M.F."/>
            <person name="Anvar Y."/>
            <person name="Smit S."/>
            <person name="Van Straalen N."/>
            <person name="Roelofs D."/>
        </authorList>
    </citation>
    <scope>NUCLEOTIDE SEQUENCE [LARGE SCALE GENOMIC DNA]</scope>
    <source>
        <strain evidence="4 5">VU population</strain>
        <tissue evidence="4">Whole body</tissue>
    </source>
</reference>
<sequence length="447" mass="49553">MAKLVLISLLVVLVAAVQAAPIDKLTLKFKISARDLPDKDDLGTSDPYVELSYTEDNAKEETKLGTTSTLTDTENPDWGDVFTFEFVRSKRQRFTLRLYDEDNLREDDKIGQVYVDVADFVDKGQHLNANLNKKGYVILETVIPVVTPAPPVQNTPIASILPVTPTPAAVLAAQQQSLPLNANTPTKLQFKLSAKDLANKDKTGASDPFVEVLYTEGESSKQKKLGISEIIQDNNNPVWTKVFEFQYDPAKNQKWFFEVRDSDGSDSDGLGEVWVDVKDYVTKGQKITVNMVKTGLLTIEAPTPIKPVAPPPPPTKATAPPPTKSTPSPIVDLRFKLSVKNVEDKDILGTSDPYIKVYTQTGSEKEVFVGNTQKFQDLESVEFPDIYTFTYNPAVKSTFRFLVLDEDDNRSDDELGNVSCDVAEYVKSGQDLTLSLKKGTLTVRKAY</sequence>
<evidence type="ECO:0000256" key="1">
    <source>
        <dbReference type="SAM" id="MobiDB-lite"/>
    </source>
</evidence>
<name>A0A226D4L2_FOLCA</name>
<evidence type="ECO:0000313" key="4">
    <source>
        <dbReference type="EMBL" id="OXA40495.1"/>
    </source>
</evidence>
<feature type="domain" description="C2" evidence="3">
    <location>
        <begin position="6"/>
        <end position="131"/>
    </location>
</feature>
<feature type="signal peptide" evidence="2">
    <location>
        <begin position="1"/>
        <end position="19"/>
    </location>
</feature>
<dbReference type="Proteomes" id="UP000198287">
    <property type="component" value="Unassembled WGS sequence"/>
</dbReference>
<dbReference type="Pfam" id="PF00168">
    <property type="entry name" value="C2"/>
    <property type="match status" value="3"/>
</dbReference>
<feature type="domain" description="C2" evidence="3">
    <location>
        <begin position="167"/>
        <end position="291"/>
    </location>
</feature>
<proteinExistence type="predicted"/>
<dbReference type="PROSITE" id="PS50004">
    <property type="entry name" value="C2"/>
    <property type="match status" value="3"/>
</dbReference>
<dbReference type="InterPro" id="IPR035892">
    <property type="entry name" value="C2_domain_sf"/>
</dbReference>
<dbReference type="EMBL" id="LNIX01000033">
    <property type="protein sequence ID" value="OXA40495.1"/>
    <property type="molecule type" value="Genomic_DNA"/>
</dbReference>
<organism evidence="4 5">
    <name type="scientific">Folsomia candida</name>
    <name type="common">Springtail</name>
    <dbReference type="NCBI Taxonomy" id="158441"/>
    <lineage>
        <taxon>Eukaryota</taxon>
        <taxon>Metazoa</taxon>
        <taxon>Ecdysozoa</taxon>
        <taxon>Arthropoda</taxon>
        <taxon>Hexapoda</taxon>
        <taxon>Collembola</taxon>
        <taxon>Entomobryomorpha</taxon>
        <taxon>Isotomoidea</taxon>
        <taxon>Isotomidae</taxon>
        <taxon>Proisotominae</taxon>
        <taxon>Folsomia</taxon>
    </lineage>
</organism>
<protein>
    <submittedName>
        <fullName evidence="4">Copine-8</fullName>
    </submittedName>
</protein>
<dbReference type="SUPFAM" id="SSF49562">
    <property type="entry name" value="C2 domain (Calcium/lipid-binding domain, CaLB)"/>
    <property type="match status" value="3"/>
</dbReference>
<accession>A0A226D4L2</accession>
<keyword evidence="5" id="KW-1185">Reference proteome</keyword>
<evidence type="ECO:0000313" key="5">
    <source>
        <dbReference type="Proteomes" id="UP000198287"/>
    </source>
</evidence>
<feature type="region of interest" description="Disordered" evidence="1">
    <location>
        <begin position="303"/>
        <end position="329"/>
    </location>
</feature>
<feature type="domain" description="C2" evidence="3">
    <location>
        <begin position="310"/>
        <end position="436"/>
    </location>
</feature>
<dbReference type="SMART" id="SM00239">
    <property type="entry name" value="C2"/>
    <property type="match status" value="3"/>
</dbReference>